<dbReference type="SUPFAM" id="SSF63446">
    <property type="entry name" value="Type I dockerin domain"/>
    <property type="match status" value="1"/>
</dbReference>
<dbReference type="Gene3D" id="1.10.1330.10">
    <property type="entry name" value="Dockerin domain"/>
    <property type="match status" value="2"/>
</dbReference>
<dbReference type="RefSeq" id="WP_145445676.1">
    <property type="nucleotide sequence ID" value="NZ_CP036280.1"/>
</dbReference>
<name>A0A518BX38_9BACT</name>
<evidence type="ECO:0000313" key="3">
    <source>
        <dbReference type="Proteomes" id="UP000320386"/>
    </source>
</evidence>
<dbReference type="GO" id="GO:0000272">
    <property type="term" value="P:polysaccharide catabolic process"/>
    <property type="evidence" value="ECO:0007669"/>
    <property type="project" value="InterPro"/>
</dbReference>
<dbReference type="OrthoDB" id="295259at2"/>
<dbReference type="InterPro" id="IPR036439">
    <property type="entry name" value="Dockerin_dom_sf"/>
</dbReference>
<reference evidence="2 3" key="1">
    <citation type="submission" date="2019-02" db="EMBL/GenBank/DDBJ databases">
        <title>Deep-cultivation of Planctomycetes and their phenomic and genomic characterization uncovers novel biology.</title>
        <authorList>
            <person name="Wiegand S."/>
            <person name="Jogler M."/>
            <person name="Boedeker C."/>
            <person name="Pinto D."/>
            <person name="Vollmers J."/>
            <person name="Rivas-Marin E."/>
            <person name="Kohn T."/>
            <person name="Peeters S.H."/>
            <person name="Heuer A."/>
            <person name="Rast P."/>
            <person name="Oberbeckmann S."/>
            <person name="Bunk B."/>
            <person name="Jeske O."/>
            <person name="Meyerdierks A."/>
            <person name="Storesund J.E."/>
            <person name="Kallscheuer N."/>
            <person name="Luecker S."/>
            <person name="Lage O.M."/>
            <person name="Pohl T."/>
            <person name="Merkel B.J."/>
            <person name="Hornburger P."/>
            <person name="Mueller R.-W."/>
            <person name="Bruemmer F."/>
            <person name="Labrenz M."/>
            <person name="Spormann A.M."/>
            <person name="Op den Camp H."/>
            <person name="Overmann J."/>
            <person name="Amann R."/>
            <person name="Jetten M.S.M."/>
            <person name="Mascher T."/>
            <person name="Medema M.H."/>
            <person name="Devos D.P."/>
            <person name="Kaster A.-K."/>
            <person name="Ovreas L."/>
            <person name="Rohde M."/>
            <person name="Galperin M.Y."/>
            <person name="Jogler C."/>
        </authorList>
    </citation>
    <scope>NUCLEOTIDE SEQUENCE [LARGE SCALE GENOMIC DNA]</scope>
    <source>
        <strain evidence="2 3">Pan265</strain>
    </source>
</reference>
<protein>
    <recommendedName>
        <fullName evidence="4">PEP-CTERM protein-sorting domain-containing protein</fullName>
    </recommendedName>
</protein>
<accession>A0A518BX38</accession>
<feature type="chain" id="PRO_5021739116" description="PEP-CTERM protein-sorting domain-containing protein" evidence="1">
    <location>
        <begin position="22"/>
        <end position="411"/>
    </location>
</feature>
<dbReference type="NCBIfam" id="TIGR02595">
    <property type="entry name" value="PEP_CTERM"/>
    <property type="match status" value="1"/>
</dbReference>
<dbReference type="AlphaFoldDB" id="A0A518BX38"/>
<dbReference type="InterPro" id="IPR018247">
    <property type="entry name" value="EF_Hand_1_Ca_BS"/>
</dbReference>
<proteinExistence type="predicted"/>
<feature type="signal peptide" evidence="1">
    <location>
        <begin position="1"/>
        <end position="21"/>
    </location>
</feature>
<keyword evidence="1" id="KW-0732">Signal</keyword>
<sequence precursor="true">MRTACTTATLLVATLGLTANAQTPKVLISDAFERVTGNADPENGPTLSDWGANDNALGGGILQTYITTPTRGGTGGVDQTVQEADGDEFDGDLDNEGVIRFGTTMVDYDLASDPDVLFGGGYTVSFDFRRLAGFLSFYIGYDPVDAANTDGGAAFGPVTSGFAGEHAWIFQDDGLGTGRMQLFESGNQLLPPGDINGAFGISTELHTTLITVSAPDGFDTGDLVTASVSVDGSPVLDATHTVASDGMHFGYVGWSANSGNAQIDNLVIASLDTAPEGLEGDFNNDGVVDDADIDIIAAAIGGGSSDLKYDLDSSGTVDAADLDAMITDVIGTLFGDANLDQTVDLLDLSALASNFEGTAGWAGGNFNTDTSVDLLDLSTLASNFNQSAPTVPEPTALVMLTIGAATIARRR</sequence>
<dbReference type="KEGG" id="mcad:Pan265_13810"/>
<dbReference type="EMBL" id="CP036280">
    <property type="protein sequence ID" value="QDU71531.1"/>
    <property type="molecule type" value="Genomic_DNA"/>
</dbReference>
<organism evidence="2 3">
    <name type="scientific">Mucisphaera calidilacus</name>
    <dbReference type="NCBI Taxonomy" id="2527982"/>
    <lineage>
        <taxon>Bacteria</taxon>
        <taxon>Pseudomonadati</taxon>
        <taxon>Planctomycetota</taxon>
        <taxon>Phycisphaerae</taxon>
        <taxon>Phycisphaerales</taxon>
        <taxon>Phycisphaeraceae</taxon>
        <taxon>Mucisphaera</taxon>
    </lineage>
</organism>
<evidence type="ECO:0000313" key="2">
    <source>
        <dbReference type="EMBL" id="QDU71531.1"/>
    </source>
</evidence>
<dbReference type="InterPro" id="IPR013424">
    <property type="entry name" value="Ice-binding_C"/>
</dbReference>
<keyword evidence="3" id="KW-1185">Reference proteome</keyword>
<dbReference type="Proteomes" id="UP000320386">
    <property type="component" value="Chromosome"/>
</dbReference>
<evidence type="ECO:0008006" key="4">
    <source>
        <dbReference type="Google" id="ProtNLM"/>
    </source>
</evidence>
<evidence type="ECO:0000256" key="1">
    <source>
        <dbReference type="SAM" id="SignalP"/>
    </source>
</evidence>
<gene>
    <name evidence="2" type="ORF">Pan265_13810</name>
</gene>
<dbReference type="PROSITE" id="PS00018">
    <property type="entry name" value="EF_HAND_1"/>
    <property type="match status" value="2"/>
</dbReference>